<keyword evidence="3" id="KW-1185">Reference proteome</keyword>
<evidence type="ECO:0000313" key="3">
    <source>
        <dbReference type="Proteomes" id="UP000650467"/>
    </source>
</evidence>
<sequence>MSSSFVDYWRHPEPWAALNRYQRRRILELAASSGDAASLDVALAHCGWLDENVAAAAAAAGDLDVLERLLLREGCGYEPKVAAAAAASGHVHVCAWIRKHMGRSAIEPHSMAEAANRTGQTAVLSWMREVGYRSRHCFGTLTLLAYDAASCGHVQLLEHWAGEAQALQAQEREARHPPDPCTHPRMDIDKADVLGAICRGCSLQVLTRFYTMWVGTGEAAEKPLESWRPEPGAGARSAPRPAVLQAKLQSQGEAMLAAALNSDTPDAAAKVEWLLQRWGWLEQVLAQGTQAQAETQAAGQADDCETTKPRAAKRTKKQAEPRPQAPPAAAAAAVQPATLRLWASAQRFLRHGSRVNRRLLERLQDDATRGLPLGTAAMEEAVAAGDSEALAYLAHNATEPLVVTDISWQAAARADSVPLLELLAEQEQRHGGDRVHRQHLLAALRRPGRDMDVARWLAAAAGLVPATAGAPGAPGVSASAALAAPKKGRERRQATVAMDPDWTGLMRAAVVEAADLCAIRYLVEELAAPLTRSAYAAILACCSLEAAEWAVGWMRAAGQDPALTAAEVWEVATRGNYPAADWARARGLAPALPGADIITTAHGVQRTGRKVRASYHTMVGLRWRMAQADAPLSPEDLKAVERWIATDEAWSGQVNSDEDALRAAPAQIAWALRLLRQARGAAGGTQQRRQAAPAGGRDGVRGRRGEGRGLEKRRGG</sequence>
<protein>
    <recommendedName>
        <fullName evidence="4">Ankyrin repeat domain-containing protein</fullName>
    </recommendedName>
</protein>
<name>A0A835SXM0_CHLIN</name>
<dbReference type="GO" id="GO:0004620">
    <property type="term" value="F:phospholipase activity"/>
    <property type="evidence" value="ECO:0007669"/>
    <property type="project" value="TreeGrafter"/>
</dbReference>
<dbReference type="GO" id="GO:0071944">
    <property type="term" value="C:cell periphery"/>
    <property type="evidence" value="ECO:0007669"/>
    <property type="project" value="TreeGrafter"/>
</dbReference>
<dbReference type="PANTHER" id="PTHR12393:SF6">
    <property type="entry name" value="SPHINGOMYELIN PHOSPHODIESTERASE 2"/>
    <property type="match status" value="1"/>
</dbReference>
<feature type="region of interest" description="Disordered" evidence="1">
    <location>
        <begin position="681"/>
        <end position="716"/>
    </location>
</feature>
<dbReference type="GO" id="GO:0030149">
    <property type="term" value="P:sphingolipid catabolic process"/>
    <property type="evidence" value="ECO:0007669"/>
    <property type="project" value="TreeGrafter"/>
</dbReference>
<feature type="region of interest" description="Disordered" evidence="1">
    <location>
        <begin position="292"/>
        <end position="332"/>
    </location>
</feature>
<dbReference type="AlphaFoldDB" id="A0A835SXM0"/>
<feature type="compositionally biased region" description="Low complexity" evidence="1">
    <location>
        <begin position="681"/>
        <end position="695"/>
    </location>
</feature>
<comment type="caution">
    <text evidence="2">The sequence shown here is derived from an EMBL/GenBank/DDBJ whole genome shotgun (WGS) entry which is preliminary data.</text>
</comment>
<dbReference type="GO" id="GO:0046513">
    <property type="term" value="P:ceramide biosynthetic process"/>
    <property type="evidence" value="ECO:0007669"/>
    <property type="project" value="TreeGrafter"/>
</dbReference>
<organism evidence="2 3">
    <name type="scientific">Chlamydomonas incerta</name>
    <dbReference type="NCBI Taxonomy" id="51695"/>
    <lineage>
        <taxon>Eukaryota</taxon>
        <taxon>Viridiplantae</taxon>
        <taxon>Chlorophyta</taxon>
        <taxon>core chlorophytes</taxon>
        <taxon>Chlorophyceae</taxon>
        <taxon>CS clade</taxon>
        <taxon>Chlamydomonadales</taxon>
        <taxon>Chlamydomonadaceae</taxon>
        <taxon>Chlamydomonas</taxon>
    </lineage>
</organism>
<reference evidence="2" key="1">
    <citation type="journal article" date="2020" name="bioRxiv">
        <title>Comparative genomics of Chlamydomonas.</title>
        <authorList>
            <person name="Craig R.J."/>
            <person name="Hasan A.R."/>
            <person name="Ness R.W."/>
            <person name="Keightley P.D."/>
        </authorList>
    </citation>
    <scope>NUCLEOTIDE SEQUENCE</scope>
    <source>
        <strain evidence="2">SAG 7.73</strain>
    </source>
</reference>
<proteinExistence type="predicted"/>
<evidence type="ECO:0008006" key="4">
    <source>
        <dbReference type="Google" id="ProtNLM"/>
    </source>
</evidence>
<evidence type="ECO:0000313" key="2">
    <source>
        <dbReference type="EMBL" id="KAG2435172.1"/>
    </source>
</evidence>
<evidence type="ECO:0000256" key="1">
    <source>
        <dbReference type="SAM" id="MobiDB-lite"/>
    </source>
</evidence>
<accession>A0A835SXM0</accession>
<feature type="compositionally biased region" description="Low complexity" evidence="1">
    <location>
        <begin position="292"/>
        <end position="301"/>
    </location>
</feature>
<dbReference type="PANTHER" id="PTHR12393">
    <property type="entry name" value="SPHINGOMYELIN PHOSPHODIESTERASE RELATED"/>
    <property type="match status" value="1"/>
</dbReference>
<dbReference type="EMBL" id="JAEHOC010000015">
    <property type="protein sequence ID" value="KAG2435172.1"/>
    <property type="molecule type" value="Genomic_DNA"/>
</dbReference>
<dbReference type="GO" id="GO:0016020">
    <property type="term" value="C:membrane"/>
    <property type="evidence" value="ECO:0007669"/>
    <property type="project" value="TreeGrafter"/>
</dbReference>
<feature type="compositionally biased region" description="Basic and acidic residues" evidence="1">
    <location>
        <begin position="698"/>
        <end position="716"/>
    </location>
</feature>
<dbReference type="GO" id="GO:0005783">
    <property type="term" value="C:endoplasmic reticulum"/>
    <property type="evidence" value="ECO:0007669"/>
    <property type="project" value="TreeGrafter"/>
</dbReference>
<gene>
    <name evidence="2" type="ORF">HXX76_007256</name>
</gene>
<dbReference type="Proteomes" id="UP000650467">
    <property type="component" value="Unassembled WGS sequence"/>
</dbReference>